<organism evidence="2">
    <name type="scientific">Proboscia inermis</name>
    <dbReference type="NCBI Taxonomy" id="420281"/>
    <lineage>
        <taxon>Eukaryota</taxon>
        <taxon>Sar</taxon>
        <taxon>Stramenopiles</taxon>
        <taxon>Ochrophyta</taxon>
        <taxon>Bacillariophyta</taxon>
        <taxon>Coscinodiscophyceae</taxon>
        <taxon>Rhizosoleniophycidae</taxon>
        <taxon>Rhizosoleniales</taxon>
        <taxon>Rhizosoleniaceae</taxon>
        <taxon>Proboscia</taxon>
    </lineage>
</organism>
<feature type="region of interest" description="Disordered" evidence="1">
    <location>
        <begin position="300"/>
        <end position="322"/>
    </location>
</feature>
<evidence type="ECO:0000256" key="1">
    <source>
        <dbReference type="SAM" id="MobiDB-lite"/>
    </source>
</evidence>
<sequence>MVEEMTTTIAITLSEELATAASPFNEGEYCEQHQQQQANKNESTRLIPSPNNTTLKDNYNTRSSNINNNVSPPILSQSSVVTQIIEDNVRIGREQMDVVKERLDDAMANISTYVGGATGVSTTHNFSYDEENNDKPSIGLADNNDITNSDDSHRGFNKVAITPGMINSLMLTPQKPLTTTTKLEKKIDTKINKLGDKMMIMQETNFPKGDKMIDKLGNKIKAIPSKLLPTCFVDESDNNINKRQNHHAVRSSPSKKKPSSSQQNESFFAQRIGNVMTGLCAGSGILKFVDDDDNDGTIGSGYYTSDDENDGRSSVIASTVLS</sequence>
<reference evidence="2" key="1">
    <citation type="submission" date="2021-01" db="EMBL/GenBank/DDBJ databases">
        <authorList>
            <person name="Corre E."/>
            <person name="Pelletier E."/>
            <person name="Niang G."/>
            <person name="Scheremetjew M."/>
            <person name="Finn R."/>
            <person name="Kale V."/>
            <person name="Holt S."/>
            <person name="Cochrane G."/>
            <person name="Meng A."/>
            <person name="Brown T."/>
            <person name="Cohen L."/>
        </authorList>
    </citation>
    <scope>NUCLEOTIDE SEQUENCE</scope>
    <source>
        <strain evidence="2">CCAP1064/1</strain>
    </source>
</reference>
<gene>
    <name evidence="2" type="ORF">PINE0816_LOCUS12546</name>
</gene>
<feature type="region of interest" description="Disordered" evidence="1">
    <location>
        <begin position="243"/>
        <end position="264"/>
    </location>
</feature>
<feature type="region of interest" description="Disordered" evidence="1">
    <location>
        <begin position="33"/>
        <end position="54"/>
    </location>
</feature>
<protein>
    <submittedName>
        <fullName evidence="2">Uncharacterized protein</fullName>
    </submittedName>
</protein>
<accession>A0A7S0GGH8</accession>
<proteinExistence type="predicted"/>
<evidence type="ECO:0000313" key="2">
    <source>
        <dbReference type="EMBL" id="CAD8416411.1"/>
    </source>
</evidence>
<dbReference type="AlphaFoldDB" id="A0A7S0GGH8"/>
<dbReference type="EMBL" id="HBEL01027204">
    <property type="protein sequence ID" value="CAD8416411.1"/>
    <property type="molecule type" value="Transcribed_RNA"/>
</dbReference>
<feature type="compositionally biased region" description="Basic residues" evidence="1">
    <location>
        <begin position="243"/>
        <end position="258"/>
    </location>
</feature>
<name>A0A7S0GGH8_9STRA</name>